<evidence type="ECO:0000259" key="2">
    <source>
        <dbReference type="Pfam" id="PF07727"/>
    </source>
</evidence>
<name>A0A6G0R6D2_9STRA</name>
<sequence>MKATYGMATRHGGSKTPPREIVGAVYREGPKCWYEAIMSDDSIKWRTAAESELASLEDNKTWELMARTGEVRPLHTKWVFKTKTDANGNVERYKARLIACGNEQVHGVNYTMTFSAVMDTTSTKVILVLSLLWGVPARHGDVSNAYVKAETEPDMDIHLRAPQGMAVNEDKMREHGVKEKSQLVLWLRRSLYGLKQAGHLWTMTLHDELIKGGFVQCATDTCMNFKADKSGMTVVGVYVDELLVTGTSKGRVDELFSMLITLQIKDLGFVSKFLGMRIKHTPEGEYTRDQEATVDELLEKFGLQDAHSVTVPIGPENENEIPGGDMPLPKESSAGSASIKSFQSIVGWLL</sequence>
<dbReference type="InterPro" id="IPR013103">
    <property type="entry name" value="RVT_2"/>
</dbReference>
<accession>A0A6G0R6D2</accession>
<comment type="caution">
    <text evidence="3">The sequence shown here is derived from an EMBL/GenBank/DDBJ whole genome shotgun (WGS) entry which is preliminary data.</text>
</comment>
<dbReference type="Pfam" id="PF07727">
    <property type="entry name" value="RVT_2"/>
    <property type="match status" value="1"/>
</dbReference>
<proteinExistence type="predicted"/>
<organism evidence="3 4">
    <name type="scientific">Phytophthora fragariae</name>
    <dbReference type="NCBI Taxonomy" id="53985"/>
    <lineage>
        <taxon>Eukaryota</taxon>
        <taxon>Sar</taxon>
        <taxon>Stramenopiles</taxon>
        <taxon>Oomycota</taxon>
        <taxon>Peronosporomycetes</taxon>
        <taxon>Peronosporales</taxon>
        <taxon>Peronosporaceae</taxon>
        <taxon>Phytophthora</taxon>
    </lineage>
</organism>
<reference evidence="3 4" key="1">
    <citation type="submission" date="2018-09" db="EMBL/GenBank/DDBJ databases">
        <title>Genomic investigation of the strawberry pathogen Phytophthora fragariae indicates pathogenicity is determined by transcriptional variation in three key races.</title>
        <authorList>
            <person name="Adams T.M."/>
            <person name="Armitage A.D."/>
            <person name="Sobczyk M.K."/>
            <person name="Bates H.J."/>
            <person name="Dunwell J.M."/>
            <person name="Nellist C.F."/>
            <person name="Harrison R.J."/>
        </authorList>
    </citation>
    <scope>NUCLEOTIDE SEQUENCE [LARGE SCALE GENOMIC DNA]</scope>
    <source>
        <strain evidence="3 4">NOV-77</strain>
    </source>
</reference>
<gene>
    <name evidence="3" type="ORF">PF008_g18208</name>
</gene>
<feature type="region of interest" description="Disordered" evidence="1">
    <location>
        <begin position="313"/>
        <end position="335"/>
    </location>
</feature>
<feature type="domain" description="Reverse transcriptase Ty1/copia-type" evidence="2">
    <location>
        <begin position="59"/>
        <end position="313"/>
    </location>
</feature>
<evidence type="ECO:0000313" key="3">
    <source>
        <dbReference type="EMBL" id="KAE9319702.1"/>
    </source>
</evidence>
<dbReference type="AlphaFoldDB" id="A0A6G0R6D2"/>
<dbReference type="EMBL" id="QXFY01001367">
    <property type="protein sequence ID" value="KAE9319702.1"/>
    <property type="molecule type" value="Genomic_DNA"/>
</dbReference>
<evidence type="ECO:0000256" key="1">
    <source>
        <dbReference type="SAM" id="MobiDB-lite"/>
    </source>
</evidence>
<protein>
    <recommendedName>
        <fullName evidence="2">Reverse transcriptase Ty1/copia-type domain-containing protein</fullName>
    </recommendedName>
</protein>
<dbReference type="Proteomes" id="UP000486351">
    <property type="component" value="Unassembled WGS sequence"/>
</dbReference>
<evidence type="ECO:0000313" key="4">
    <source>
        <dbReference type="Proteomes" id="UP000486351"/>
    </source>
</evidence>